<sequence length="133" mass="14647">MERIFEAQNAGYGQMVLGVARTTKAKVSGLFTALRLPKIVVSILTWALLLSIGLMLAGLIAFAAFIYFMLTSSGQKSKDGELHEDGLGNWVGDLYAHEDPSSVHYDPTQDPFLANGPGWHVSKTWEELHGRRN</sequence>
<dbReference type="RefSeq" id="WP_289409845.1">
    <property type="nucleotide sequence ID" value="NZ_JAUCDY010000002.1"/>
</dbReference>
<organism evidence="2 3">
    <name type="scientific">Thiopseudomonas acetoxidans</name>
    <dbReference type="NCBI Taxonomy" id="3041622"/>
    <lineage>
        <taxon>Bacteria</taxon>
        <taxon>Pseudomonadati</taxon>
        <taxon>Pseudomonadota</taxon>
        <taxon>Gammaproteobacteria</taxon>
        <taxon>Pseudomonadales</taxon>
        <taxon>Pseudomonadaceae</taxon>
        <taxon>Thiopseudomonas</taxon>
    </lineage>
</organism>
<gene>
    <name evidence="2" type="ORF">QEZ41_02700</name>
</gene>
<evidence type="ECO:0000313" key="2">
    <source>
        <dbReference type="EMBL" id="MDM7857191.1"/>
    </source>
</evidence>
<keyword evidence="3" id="KW-1185">Reference proteome</keyword>
<evidence type="ECO:0000256" key="1">
    <source>
        <dbReference type="SAM" id="Phobius"/>
    </source>
</evidence>
<dbReference type="EMBL" id="JAUCDY010000002">
    <property type="protein sequence ID" value="MDM7857191.1"/>
    <property type="molecule type" value="Genomic_DNA"/>
</dbReference>
<protein>
    <submittedName>
        <fullName evidence="2">Uncharacterized protein</fullName>
    </submittedName>
</protein>
<evidence type="ECO:0000313" key="3">
    <source>
        <dbReference type="Proteomes" id="UP001241056"/>
    </source>
</evidence>
<keyword evidence="1" id="KW-1133">Transmembrane helix</keyword>
<name>A0ABT7SM15_9GAMM</name>
<reference evidence="2 3" key="1">
    <citation type="submission" date="2023-06" db="EMBL/GenBank/DDBJ databases">
        <title>Thiopseudomonas sp. CY1220 draft genome sequence.</title>
        <authorList>
            <person name="Zhao G."/>
            <person name="An M."/>
        </authorList>
    </citation>
    <scope>NUCLEOTIDE SEQUENCE [LARGE SCALE GENOMIC DNA]</scope>
    <source>
        <strain evidence="2 3">CY1220</strain>
    </source>
</reference>
<keyword evidence="1" id="KW-0472">Membrane</keyword>
<proteinExistence type="predicted"/>
<keyword evidence="1" id="KW-0812">Transmembrane</keyword>
<comment type="caution">
    <text evidence="2">The sequence shown here is derived from an EMBL/GenBank/DDBJ whole genome shotgun (WGS) entry which is preliminary data.</text>
</comment>
<dbReference type="Proteomes" id="UP001241056">
    <property type="component" value="Unassembled WGS sequence"/>
</dbReference>
<feature type="transmembrane region" description="Helical" evidence="1">
    <location>
        <begin position="43"/>
        <end position="70"/>
    </location>
</feature>
<accession>A0ABT7SM15</accession>